<dbReference type="InterPro" id="IPR055726">
    <property type="entry name" value="DUF7302"/>
</dbReference>
<dbReference type="Pfam" id="PF23976">
    <property type="entry name" value="DUF7302"/>
    <property type="match status" value="1"/>
</dbReference>
<organism evidence="1">
    <name type="scientific">viral metagenome</name>
    <dbReference type="NCBI Taxonomy" id="1070528"/>
    <lineage>
        <taxon>unclassified sequences</taxon>
        <taxon>metagenomes</taxon>
        <taxon>organismal metagenomes</taxon>
    </lineage>
</organism>
<protein>
    <submittedName>
        <fullName evidence="1">Uncharacterized protein</fullName>
    </submittedName>
</protein>
<reference evidence="1" key="1">
    <citation type="submission" date="2020-03" db="EMBL/GenBank/DDBJ databases">
        <title>The deep terrestrial virosphere.</title>
        <authorList>
            <person name="Holmfeldt K."/>
            <person name="Nilsson E."/>
            <person name="Simone D."/>
            <person name="Lopez-Fernandez M."/>
            <person name="Wu X."/>
            <person name="de Brujin I."/>
            <person name="Lundin D."/>
            <person name="Andersson A."/>
            <person name="Bertilsson S."/>
            <person name="Dopson M."/>
        </authorList>
    </citation>
    <scope>NUCLEOTIDE SEQUENCE</scope>
    <source>
        <strain evidence="1">MM415B03583</strain>
    </source>
</reference>
<proteinExistence type="predicted"/>
<dbReference type="EMBL" id="MT142934">
    <property type="protein sequence ID" value="QJA90743.1"/>
    <property type="molecule type" value="Genomic_DNA"/>
</dbReference>
<dbReference type="AlphaFoldDB" id="A0A6M3L8I6"/>
<accession>A0A6M3L8I6</accession>
<gene>
    <name evidence="1" type="ORF">MM415B03583_0003</name>
</gene>
<name>A0A6M3L8I6_9ZZZZ</name>
<evidence type="ECO:0000313" key="1">
    <source>
        <dbReference type="EMBL" id="QJA90743.1"/>
    </source>
</evidence>
<sequence length="69" mass="7720">MKIKMLRYYSGTRNRYQYFYPGGEYSIDDATGKTLVADGYAEAVEPVIDKAPEAAKPKRAVKRAAKGNE</sequence>